<evidence type="ECO:0000259" key="3">
    <source>
        <dbReference type="Pfam" id="PF11887"/>
    </source>
</evidence>
<sequence length="432" mass="45799">MRDTLRLRALGVCFLALVVGGVWLTYAVFTQKFTHFDKVTLETSSVGLQLPDRADVKVRGVIVGQVLSQRATGDGAKLVLGIKPGEIGTIPANVTGSILPKTLFGEKYVSLVVPDQPEATAIRPGAVITRTAVATELDSVLSDLYPLLRAVQPADLNMTLNALATALEGRGAELGTTIETADAYLKRLNPQIPALVEDLKKTTTVADTYNSVIPELSSILRDTVTTTGTLKDNSAQLHALLTNVTSVSGTARDFLSTNEDNLIHLADINNGLLKTAARYSTEYPCLLGGLENLGQREADAFRDFTLHIVLETLPQQPRKYTPSDRPHFGEDRGPACGHLPSPPWNQKNPAPVSPQMNDGVSGPVRRAPVNEDFFRNGFGYAGSPAESGVLDQLLAPGLGVSPGDVPDLGGLLLGPMARGATVGLAPAEGGSR</sequence>
<comment type="caution">
    <text evidence="4">The sequence shown here is derived from an EMBL/GenBank/DDBJ whole genome shotgun (WGS) entry which is preliminary data.</text>
</comment>
<dbReference type="Proteomes" id="UP001500571">
    <property type="component" value="Unassembled WGS sequence"/>
</dbReference>
<name>A0ABN2QR42_9ACTN</name>
<reference evidence="4 5" key="1">
    <citation type="journal article" date="2019" name="Int. J. Syst. Evol. Microbiol.">
        <title>The Global Catalogue of Microorganisms (GCM) 10K type strain sequencing project: providing services to taxonomists for standard genome sequencing and annotation.</title>
        <authorList>
            <consortium name="The Broad Institute Genomics Platform"/>
            <consortium name="The Broad Institute Genome Sequencing Center for Infectious Disease"/>
            <person name="Wu L."/>
            <person name="Ma J."/>
        </authorList>
    </citation>
    <scope>NUCLEOTIDE SEQUENCE [LARGE SCALE GENOMIC DNA]</scope>
    <source>
        <strain evidence="4 5">JCM 15309</strain>
    </source>
</reference>
<keyword evidence="5" id="KW-1185">Reference proteome</keyword>
<organism evidence="4 5">
    <name type="scientific">Nocardioides panacihumi</name>
    <dbReference type="NCBI Taxonomy" id="400774"/>
    <lineage>
        <taxon>Bacteria</taxon>
        <taxon>Bacillati</taxon>
        <taxon>Actinomycetota</taxon>
        <taxon>Actinomycetes</taxon>
        <taxon>Propionibacteriales</taxon>
        <taxon>Nocardioidaceae</taxon>
        <taxon>Nocardioides</taxon>
    </lineage>
</organism>
<evidence type="ECO:0000256" key="1">
    <source>
        <dbReference type="SAM" id="MobiDB-lite"/>
    </source>
</evidence>
<dbReference type="PANTHER" id="PTHR33371:SF19">
    <property type="entry name" value="MCE-FAMILY PROTEIN MCE4A"/>
    <property type="match status" value="1"/>
</dbReference>
<dbReference type="InterPro" id="IPR024516">
    <property type="entry name" value="Mce_C"/>
</dbReference>
<dbReference type="NCBIfam" id="TIGR00996">
    <property type="entry name" value="Mtu_fam_mce"/>
    <property type="match status" value="1"/>
</dbReference>
<evidence type="ECO:0000313" key="4">
    <source>
        <dbReference type="EMBL" id="GAA1956889.1"/>
    </source>
</evidence>
<feature type="domain" description="Mce/MlaD" evidence="2">
    <location>
        <begin position="38"/>
        <end position="112"/>
    </location>
</feature>
<dbReference type="InterPro" id="IPR003399">
    <property type="entry name" value="Mce/MlaD"/>
</dbReference>
<dbReference type="RefSeq" id="WP_344044065.1">
    <property type="nucleotide sequence ID" value="NZ_BAAAPB010000001.1"/>
</dbReference>
<accession>A0ABN2QR42</accession>
<proteinExistence type="predicted"/>
<dbReference type="PANTHER" id="PTHR33371">
    <property type="entry name" value="INTERMEMBRANE PHOSPHOLIPID TRANSPORT SYSTEM BINDING PROTEIN MLAD-RELATED"/>
    <property type="match status" value="1"/>
</dbReference>
<dbReference type="Pfam" id="PF11887">
    <property type="entry name" value="Mce4_CUP1"/>
    <property type="match status" value="1"/>
</dbReference>
<evidence type="ECO:0000259" key="2">
    <source>
        <dbReference type="Pfam" id="PF02470"/>
    </source>
</evidence>
<feature type="compositionally biased region" description="Polar residues" evidence="1">
    <location>
        <begin position="344"/>
        <end position="358"/>
    </location>
</feature>
<dbReference type="InterPro" id="IPR052336">
    <property type="entry name" value="MlaD_Phospholipid_Transporter"/>
</dbReference>
<evidence type="ECO:0000313" key="5">
    <source>
        <dbReference type="Proteomes" id="UP001500571"/>
    </source>
</evidence>
<feature type="region of interest" description="Disordered" evidence="1">
    <location>
        <begin position="317"/>
        <end position="360"/>
    </location>
</feature>
<feature type="compositionally biased region" description="Basic and acidic residues" evidence="1">
    <location>
        <begin position="321"/>
        <end position="333"/>
    </location>
</feature>
<feature type="domain" description="Mammalian cell entry C-terminal" evidence="3">
    <location>
        <begin position="119"/>
        <end position="334"/>
    </location>
</feature>
<dbReference type="InterPro" id="IPR005693">
    <property type="entry name" value="Mce"/>
</dbReference>
<dbReference type="Pfam" id="PF02470">
    <property type="entry name" value="MlaD"/>
    <property type="match status" value="1"/>
</dbReference>
<dbReference type="EMBL" id="BAAAPB010000001">
    <property type="protein sequence ID" value="GAA1956889.1"/>
    <property type="molecule type" value="Genomic_DNA"/>
</dbReference>
<protein>
    <submittedName>
        <fullName evidence="4">MCE family protein</fullName>
    </submittedName>
</protein>
<gene>
    <name evidence="4" type="ORF">GCM10009798_15330</name>
</gene>